<evidence type="ECO:0000259" key="2">
    <source>
        <dbReference type="Pfam" id="PF01878"/>
    </source>
</evidence>
<dbReference type="AlphaFoldDB" id="A0A0D1L4X2"/>
<dbReference type="RefSeq" id="WP_040084111.1">
    <property type="nucleotide sequence ID" value="NZ_JABUKD010000004.1"/>
</dbReference>
<dbReference type="EMBL" id="CP120576">
    <property type="protein sequence ID" value="WEY84919.1"/>
    <property type="molecule type" value="Genomic_DNA"/>
</dbReference>
<dbReference type="NCBIfam" id="NF002616">
    <property type="entry name" value="PRK02268.1-2"/>
    <property type="match status" value="1"/>
</dbReference>
<dbReference type="Pfam" id="PF01878">
    <property type="entry name" value="EVE"/>
    <property type="match status" value="1"/>
</dbReference>
<protein>
    <recommendedName>
        <fullName evidence="1">UPF0310 protein P5633_00930</fullName>
    </recommendedName>
</protein>
<dbReference type="SUPFAM" id="SSF88697">
    <property type="entry name" value="PUA domain-like"/>
    <property type="match status" value="1"/>
</dbReference>
<accession>A0A0D1L4X2</accession>
<gene>
    <name evidence="4" type="primary">ydcG</name>
    <name evidence="4" type="ORF">P5633_00930</name>
    <name evidence="3" type="ORF">SC09_Contig25orf00624</name>
</gene>
<comment type="similarity">
    <text evidence="1">Belongs to the UPF0310 family.</text>
</comment>
<sequence>MNTNYWIGVVSEQHVLKGAAGGFAQLCHGKKAPLAKMKEGDWLIYYSPRDAYPDGKLLRSFTAIGKVKSGNIYPYQMAPNFIPYRLDIDYYPCHKIGFYDIKSKLEFVQETKHLGFLFRRGHFEISKNDFLTIAQAMGVNISGMAL</sequence>
<evidence type="ECO:0000313" key="5">
    <source>
        <dbReference type="Proteomes" id="UP000032247"/>
    </source>
</evidence>
<dbReference type="PATRIC" id="fig|1423.170.peg.183"/>
<dbReference type="InterPro" id="IPR015947">
    <property type="entry name" value="PUA-like_sf"/>
</dbReference>
<dbReference type="Gene3D" id="3.10.590.10">
    <property type="entry name" value="ph1033 like domains"/>
    <property type="match status" value="1"/>
</dbReference>
<dbReference type="HAMAP" id="MF_00771">
    <property type="entry name" value="UPF0310"/>
    <property type="match status" value="1"/>
</dbReference>
<dbReference type="InterPro" id="IPR002740">
    <property type="entry name" value="EVE_domain"/>
</dbReference>
<dbReference type="GeneID" id="86875091"/>
<organism evidence="3 5">
    <name type="scientific">Bacillus subtilis</name>
    <dbReference type="NCBI Taxonomy" id="1423"/>
    <lineage>
        <taxon>Bacteria</taxon>
        <taxon>Bacillati</taxon>
        <taxon>Bacillota</taxon>
        <taxon>Bacilli</taxon>
        <taxon>Bacillales</taxon>
        <taxon>Bacillaceae</taxon>
        <taxon>Bacillus</taxon>
    </lineage>
</organism>
<name>A0A0D1L4X2_BACIU</name>
<feature type="domain" description="EVE" evidence="2">
    <location>
        <begin position="4"/>
        <end position="135"/>
    </location>
</feature>
<dbReference type="Proteomes" id="UP001214898">
    <property type="component" value="Chromosome"/>
</dbReference>
<evidence type="ECO:0000313" key="4">
    <source>
        <dbReference type="EMBL" id="WEY84919.1"/>
    </source>
</evidence>
<dbReference type="EMBL" id="JXBC01000004">
    <property type="protein sequence ID" value="KIU10786.1"/>
    <property type="molecule type" value="Genomic_DNA"/>
</dbReference>
<dbReference type="CDD" id="cd21132">
    <property type="entry name" value="EVE-like"/>
    <property type="match status" value="1"/>
</dbReference>
<reference evidence="4" key="2">
    <citation type="submission" date="2023-03" db="EMBL/GenBank/DDBJ databases">
        <title>Complete genome sequences of 52 Bacillus and Priestia strains isolated from West-African fermentations and 26 reference strains from the DSMZ collection.</title>
        <authorList>
            <person name="Wiedenbein E.S."/>
            <person name="Canoy T.S."/>
            <person name="Hui Y."/>
            <person name="Parkouda C."/>
            <person name="Dawende C."/>
            <person name="Ametefe E."/>
            <person name="Jespersen L."/>
            <person name="Nielsen D.S."/>
        </authorList>
    </citation>
    <scope>NUCLEOTIDE SEQUENCE</scope>
    <source>
        <strain evidence="4">PRO56</strain>
    </source>
</reference>
<proteinExistence type="inferred from homology"/>
<evidence type="ECO:0000313" key="3">
    <source>
        <dbReference type="EMBL" id="KIU10786.1"/>
    </source>
</evidence>
<reference evidence="3 5" key="1">
    <citation type="submission" date="2014-12" db="EMBL/GenBank/DDBJ databases">
        <title>Comparative genome analysis of Bacillus coagulans HM-08, Clostridium butyricum HM-68, Bacillus subtilis HM-66 and Bacillus licheniformis BL-09.</title>
        <authorList>
            <person name="Zhang H."/>
        </authorList>
    </citation>
    <scope>NUCLEOTIDE SEQUENCE [LARGE SCALE GENOMIC DNA]</scope>
    <source>
        <strain evidence="3 5">HM-66</strain>
    </source>
</reference>
<evidence type="ECO:0000256" key="1">
    <source>
        <dbReference type="HAMAP-Rule" id="MF_00771"/>
    </source>
</evidence>
<dbReference type="Proteomes" id="UP000032247">
    <property type="component" value="Unassembled WGS sequence"/>
</dbReference>
<dbReference type="InterPro" id="IPR022996">
    <property type="entry name" value="UPF0310"/>
</dbReference>